<evidence type="ECO:0000313" key="1">
    <source>
        <dbReference type="WBParaSite" id="HPLM_0001540301-mRNA-1"/>
    </source>
</evidence>
<name>A0A0N4WUR5_HAEPC</name>
<organism evidence="1">
    <name type="scientific">Haemonchus placei</name>
    <name type="common">Barber's pole worm</name>
    <dbReference type="NCBI Taxonomy" id="6290"/>
    <lineage>
        <taxon>Eukaryota</taxon>
        <taxon>Metazoa</taxon>
        <taxon>Ecdysozoa</taxon>
        <taxon>Nematoda</taxon>
        <taxon>Chromadorea</taxon>
        <taxon>Rhabditida</taxon>
        <taxon>Rhabditina</taxon>
        <taxon>Rhabditomorpha</taxon>
        <taxon>Strongyloidea</taxon>
        <taxon>Trichostrongylidae</taxon>
        <taxon>Haemonchus</taxon>
    </lineage>
</organism>
<protein>
    <submittedName>
        <fullName evidence="1">Uncharacterized protein</fullName>
    </submittedName>
</protein>
<proteinExistence type="predicted"/>
<dbReference type="WBParaSite" id="HPLM_0001540301-mRNA-1">
    <property type="protein sequence ID" value="HPLM_0001540301-mRNA-1"/>
    <property type="gene ID" value="HPLM_0001540301"/>
</dbReference>
<reference evidence="1" key="1">
    <citation type="submission" date="2017-02" db="UniProtKB">
        <authorList>
            <consortium name="WormBaseParasite"/>
        </authorList>
    </citation>
    <scope>IDENTIFICATION</scope>
</reference>
<accession>A0A0N4WUR5</accession>
<sequence length="34" mass="3792">LPANNTTEATATRKGTLKNDCRELLHRSPSQKHC</sequence>
<dbReference type="AlphaFoldDB" id="A0A0N4WUR5"/>